<protein>
    <submittedName>
        <fullName evidence="1">Uncharacterized protein</fullName>
    </submittedName>
</protein>
<organism evidence="1 2">
    <name type="scientific">Bradyrhizobium brasilense</name>
    <dbReference type="NCBI Taxonomy" id="1419277"/>
    <lineage>
        <taxon>Bacteria</taxon>
        <taxon>Pseudomonadati</taxon>
        <taxon>Pseudomonadota</taxon>
        <taxon>Alphaproteobacteria</taxon>
        <taxon>Hyphomicrobiales</taxon>
        <taxon>Nitrobacteraceae</taxon>
        <taxon>Bradyrhizobium</taxon>
    </lineage>
</organism>
<evidence type="ECO:0000313" key="1">
    <source>
        <dbReference type="EMBL" id="SDG04696.1"/>
    </source>
</evidence>
<dbReference type="Proteomes" id="UP000199245">
    <property type="component" value="Unassembled WGS sequence"/>
</dbReference>
<sequence length="57" mass="6645">MTWFIICTKSTSHPVAVERLHQYPACVAVELKRTKPFYFSAFEAKGFFGPFTWIDRS</sequence>
<gene>
    <name evidence="1" type="ORF">SAMN05216337_11142</name>
</gene>
<dbReference type="RefSeq" id="WP_176937313.1">
    <property type="nucleotide sequence ID" value="NZ_FMZW01000114.1"/>
</dbReference>
<proteinExistence type="predicted"/>
<reference evidence="1 2" key="1">
    <citation type="submission" date="2016-10" db="EMBL/GenBank/DDBJ databases">
        <authorList>
            <person name="de Groot N.N."/>
        </authorList>
    </citation>
    <scope>NUCLEOTIDE SEQUENCE [LARGE SCALE GENOMIC DNA]</scope>
    <source>
        <strain evidence="1 2">R5</strain>
    </source>
</reference>
<evidence type="ECO:0000313" key="2">
    <source>
        <dbReference type="Proteomes" id="UP000199245"/>
    </source>
</evidence>
<dbReference type="EMBL" id="FMZW01000114">
    <property type="protein sequence ID" value="SDG04696.1"/>
    <property type="molecule type" value="Genomic_DNA"/>
</dbReference>
<name>A0A1G7R1Q4_9BRAD</name>
<accession>A0A1G7R1Q4</accession>
<dbReference type="AlphaFoldDB" id="A0A1G7R1Q4"/>